<dbReference type="PROSITE" id="PS51123">
    <property type="entry name" value="OMPA_2"/>
    <property type="match status" value="1"/>
</dbReference>
<dbReference type="InterPro" id="IPR006665">
    <property type="entry name" value="OmpA-like"/>
</dbReference>
<sequence length="461" mass="50958">MPGSSRRQRNSPIDYWPGFVDALSTLLIIIIFLVLVFVLAQYYLNQALSGRDEALAKLTDQIAQLSDMLALEKANSAELQLSLGRLTADLQATSSARDDAISRLATVMAERDSLTGRLTEANARLAELQGLNQKTAADLEAANKVMQADKAAIEVQLKELAQLKADIDALQRVRAELEAKVGSLAGQVDEREKQLGALRDRSKELEARLATSEERTQLAQRDIAQRDIQLAELLARSETQTGELIREKAISADAKKQVDLLNAQIAALRDQLARIAAALEASEAKSKEQDVQIVDLGKRLNAALASKVEELARYRSEFFGKLREVLGERQDVRIVGDRFVFQSEVLFDVGSAELGEAGRGQLASLAATIKQVAPRIPADLNWVLRVDGHTDRVPIRTAQFPSNWELSTARAISVVRFMIDQGVPADRLAATGFGEFQPLDPRDDDTARRRNRRIEFKLTER</sequence>
<keyword evidence="6" id="KW-1185">Reference proteome</keyword>
<evidence type="ECO:0000313" key="5">
    <source>
        <dbReference type="EMBL" id="OYQ16710.1"/>
    </source>
</evidence>
<dbReference type="InterPro" id="IPR050330">
    <property type="entry name" value="Bact_OuterMem_StrucFunc"/>
</dbReference>
<keyword evidence="3" id="KW-0812">Transmembrane</keyword>
<dbReference type="Pfam" id="PF00691">
    <property type="entry name" value="OmpA"/>
    <property type="match status" value="1"/>
</dbReference>
<keyword evidence="1 3" id="KW-0472">Membrane</keyword>
<dbReference type="OrthoDB" id="9815217at2"/>
<reference evidence="5 6" key="1">
    <citation type="submission" date="2017-07" db="EMBL/GenBank/DDBJ databases">
        <title>Elstera cyanobacteriorum sp. nov., a novel bacterium isolated from cyanobacterial aggregates in a eutrophic lake.</title>
        <authorList>
            <person name="Cai H."/>
        </authorList>
    </citation>
    <scope>NUCLEOTIDE SEQUENCE [LARGE SCALE GENOMIC DNA]</scope>
    <source>
        <strain evidence="5 6">TH019</strain>
    </source>
</reference>
<gene>
    <name evidence="5" type="ORF">CHR90_17130</name>
</gene>
<feature type="transmembrane region" description="Helical" evidence="3">
    <location>
        <begin position="20"/>
        <end position="44"/>
    </location>
</feature>
<evidence type="ECO:0000313" key="6">
    <source>
        <dbReference type="Proteomes" id="UP000216361"/>
    </source>
</evidence>
<dbReference type="Proteomes" id="UP000216361">
    <property type="component" value="Unassembled WGS sequence"/>
</dbReference>
<dbReference type="EMBL" id="NOXS01000035">
    <property type="protein sequence ID" value="OYQ16710.1"/>
    <property type="molecule type" value="Genomic_DNA"/>
</dbReference>
<dbReference type="CDD" id="cd07185">
    <property type="entry name" value="OmpA_C-like"/>
    <property type="match status" value="1"/>
</dbReference>
<comment type="caution">
    <text evidence="5">The sequence shown here is derived from an EMBL/GenBank/DDBJ whole genome shotgun (WGS) entry which is preliminary data.</text>
</comment>
<dbReference type="GO" id="GO:0016020">
    <property type="term" value="C:membrane"/>
    <property type="evidence" value="ECO:0007669"/>
    <property type="project" value="UniProtKB-UniRule"/>
</dbReference>
<dbReference type="Gene3D" id="1.10.287.1490">
    <property type="match status" value="1"/>
</dbReference>
<dbReference type="PANTHER" id="PTHR30329">
    <property type="entry name" value="STATOR ELEMENT OF FLAGELLAR MOTOR COMPLEX"/>
    <property type="match status" value="1"/>
</dbReference>
<protein>
    <submittedName>
        <fullName evidence="5">Chemotaxis protein</fullName>
    </submittedName>
</protein>
<keyword evidence="3" id="KW-1133">Transmembrane helix</keyword>
<accession>A0A255XKA1</accession>
<evidence type="ECO:0000256" key="2">
    <source>
        <dbReference type="SAM" id="Coils"/>
    </source>
</evidence>
<name>A0A255XKA1_9PROT</name>
<dbReference type="InterPro" id="IPR036737">
    <property type="entry name" value="OmpA-like_sf"/>
</dbReference>
<feature type="coiled-coil region" evidence="2">
    <location>
        <begin position="251"/>
        <end position="285"/>
    </location>
</feature>
<dbReference type="PANTHER" id="PTHR30329:SF21">
    <property type="entry name" value="LIPOPROTEIN YIAD-RELATED"/>
    <property type="match status" value="1"/>
</dbReference>
<dbReference type="SUPFAM" id="SSF57997">
    <property type="entry name" value="Tropomyosin"/>
    <property type="match status" value="1"/>
</dbReference>
<dbReference type="AlphaFoldDB" id="A0A255XKA1"/>
<evidence type="ECO:0000256" key="1">
    <source>
        <dbReference type="PROSITE-ProRule" id="PRU00473"/>
    </source>
</evidence>
<proteinExistence type="predicted"/>
<feature type="domain" description="OmpA-like" evidence="4">
    <location>
        <begin position="335"/>
        <end position="461"/>
    </location>
</feature>
<keyword evidence="2" id="KW-0175">Coiled coil</keyword>
<evidence type="ECO:0000256" key="3">
    <source>
        <dbReference type="SAM" id="Phobius"/>
    </source>
</evidence>
<dbReference type="NCBIfam" id="NF006543">
    <property type="entry name" value="PRK09039.1-2"/>
    <property type="match status" value="1"/>
</dbReference>
<dbReference type="SUPFAM" id="SSF103088">
    <property type="entry name" value="OmpA-like"/>
    <property type="match status" value="1"/>
</dbReference>
<organism evidence="5 6">
    <name type="scientific">Elstera cyanobacteriorum</name>
    <dbReference type="NCBI Taxonomy" id="2022747"/>
    <lineage>
        <taxon>Bacteria</taxon>
        <taxon>Pseudomonadati</taxon>
        <taxon>Pseudomonadota</taxon>
        <taxon>Alphaproteobacteria</taxon>
        <taxon>Rhodospirillales</taxon>
        <taxon>Rhodospirillaceae</taxon>
        <taxon>Elstera</taxon>
    </lineage>
</organism>
<dbReference type="Gene3D" id="3.30.1330.60">
    <property type="entry name" value="OmpA-like domain"/>
    <property type="match status" value="1"/>
</dbReference>
<dbReference type="RefSeq" id="WP_094410348.1">
    <property type="nucleotide sequence ID" value="NZ_BMJZ01000003.1"/>
</dbReference>
<feature type="coiled-coil region" evidence="2">
    <location>
        <begin position="111"/>
        <end position="222"/>
    </location>
</feature>
<evidence type="ECO:0000259" key="4">
    <source>
        <dbReference type="PROSITE" id="PS51123"/>
    </source>
</evidence>